<dbReference type="Gene3D" id="2.40.33.40">
    <property type="entry name" value="Phosphotransferase system, glucitol/sorbitol-specific IIA component"/>
    <property type="match status" value="1"/>
</dbReference>
<sequence>MTPLYQATIKQIGDCALEALEDNMMIIFGDMAPADAAEYCFVHGHDELKGEITTAGLLKLGQHEYRITAVGEVVNKNLGELGHITIRFDALTEAEYPGCLHVDGPTPTDLTLGDTISFC</sequence>
<dbReference type="PANTHER" id="PTHR40398">
    <property type="entry name" value="PTS SYSTEM GLUCITOL/SORBITOL-SPECIFIC EIIA COMPONENT"/>
    <property type="match status" value="1"/>
</dbReference>
<organism evidence="2 3">
    <name type="scientific">Vibrio stylophorae</name>
    <dbReference type="NCBI Taxonomy" id="659351"/>
    <lineage>
        <taxon>Bacteria</taxon>
        <taxon>Pseudomonadati</taxon>
        <taxon>Pseudomonadota</taxon>
        <taxon>Gammaproteobacteria</taxon>
        <taxon>Vibrionales</taxon>
        <taxon>Vibrionaceae</taxon>
        <taxon>Vibrio</taxon>
    </lineage>
</organism>
<dbReference type="PROSITE" id="PS51097">
    <property type="entry name" value="PTS_EIIA_TYPE_5"/>
    <property type="match status" value="1"/>
</dbReference>
<dbReference type="InterPro" id="IPR036665">
    <property type="entry name" value="PTS_IIA_glucitol/sorbitol_sf"/>
</dbReference>
<name>A0ABN8DTZ2_9VIBR</name>
<dbReference type="Proteomes" id="UP000838672">
    <property type="component" value="Unassembled WGS sequence"/>
</dbReference>
<feature type="modified residue" description="Phosphohistidine; by HPr" evidence="1">
    <location>
        <position position="43"/>
    </location>
</feature>
<dbReference type="PANTHER" id="PTHR40398:SF1">
    <property type="entry name" value="PTS SYSTEM GLUCITOL_SORBITOL-SPECIFIC EIIA COMPONENT"/>
    <property type="match status" value="1"/>
</dbReference>
<dbReference type="InterPro" id="IPR004716">
    <property type="entry name" value="PTS_IIA_glucitol/sorbitol-sp"/>
</dbReference>
<evidence type="ECO:0000256" key="1">
    <source>
        <dbReference type="PROSITE-ProRule" id="PRU00420"/>
    </source>
</evidence>
<reference evidence="2" key="1">
    <citation type="submission" date="2021-11" db="EMBL/GenBank/DDBJ databases">
        <authorList>
            <person name="Rodrigo-Torres L."/>
            <person name="Arahal R. D."/>
            <person name="Lucena T."/>
        </authorList>
    </citation>
    <scope>NUCLEOTIDE SEQUENCE</scope>
    <source>
        <strain evidence="2">CECT 7929</strain>
    </source>
</reference>
<dbReference type="SUPFAM" id="SSF141530">
    <property type="entry name" value="PTSIIA/GutA-like"/>
    <property type="match status" value="1"/>
</dbReference>
<dbReference type="Pfam" id="PF03829">
    <property type="entry name" value="PTSIIA_gutA"/>
    <property type="match status" value="1"/>
</dbReference>
<evidence type="ECO:0000313" key="3">
    <source>
        <dbReference type="Proteomes" id="UP000838672"/>
    </source>
</evidence>
<gene>
    <name evidence="2" type="primary">srlB_1</name>
    <name evidence="2" type="ORF">VST7929_01157</name>
</gene>
<dbReference type="EMBL" id="CAKLDI010000001">
    <property type="protein sequence ID" value="CAH0533293.1"/>
    <property type="molecule type" value="Genomic_DNA"/>
</dbReference>
<evidence type="ECO:0000313" key="2">
    <source>
        <dbReference type="EMBL" id="CAH0533293.1"/>
    </source>
</evidence>
<keyword evidence="3" id="KW-1185">Reference proteome</keyword>
<comment type="caution">
    <text evidence="2">The sequence shown here is derived from an EMBL/GenBank/DDBJ whole genome shotgun (WGS) entry which is preliminary data.</text>
</comment>
<proteinExistence type="predicted"/>
<accession>A0ABN8DTZ2</accession>
<protein>
    <submittedName>
        <fullName evidence="2">PTS system glucitol/sorbitol-specific EIIA component</fullName>
    </submittedName>
</protein>
<dbReference type="RefSeq" id="WP_237465640.1">
    <property type="nucleotide sequence ID" value="NZ_CAKLDI010000001.1"/>
</dbReference>